<accession>A0A8S5TLJ6</accession>
<protein>
    <submittedName>
        <fullName evidence="1">Uncharacterized protein</fullName>
    </submittedName>
</protein>
<evidence type="ECO:0000313" key="1">
    <source>
        <dbReference type="EMBL" id="DAF63992.1"/>
    </source>
</evidence>
<proteinExistence type="predicted"/>
<organism evidence="1">
    <name type="scientific">Siphoviridae sp. ctGkF2</name>
    <dbReference type="NCBI Taxonomy" id="2827823"/>
    <lineage>
        <taxon>Viruses</taxon>
        <taxon>Duplodnaviria</taxon>
        <taxon>Heunggongvirae</taxon>
        <taxon>Uroviricota</taxon>
        <taxon>Caudoviricetes</taxon>
    </lineage>
</organism>
<sequence length="32" mass="3672">MPQFWGTRLRTTTSSVIELTKGILLCETTRMT</sequence>
<reference evidence="1" key="1">
    <citation type="journal article" date="2021" name="Proc. Natl. Acad. Sci. U.S.A.">
        <title>A Catalog of Tens of Thousands of Viruses from Human Metagenomes Reveals Hidden Associations with Chronic Diseases.</title>
        <authorList>
            <person name="Tisza M.J."/>
            <person name="Buck C.B."/>
        </authorList>
    </citation>
    <scope>NUCLEOTIDE SEQUENCE</scope>
    <source>
        <strain evidence="1">CtGkF2</strain>
    </source>
</reference>
<dbReference type="EMBL" id="BK032847">
    <property type="protein sequence ID" value="DAF63992.1"/>
    <property type="molecule type" value="Genomic_DNA"/>
</dbReference>
<name>A0A8S5TLJ6_9CAUD</name>